<dbReference type="AlphaFoldDB" id="A0A4P6U513"/>
<evidence type="ECO:0000256" key="7">
    <source>
        <dbReference type="RuleBase" id="RU003942"/>
    </source>
</evidence>
<keyword evidence="2" id="KW-0813">Transport</keyword>
<keyword evidence="6 9" id="KW-0472">Membrane</keyword>
<accession>A0A4P6U513</accession>
<dbReference type="GO" id="GO:0005886">
    <property type="term" value="C:plasma membrane"/>
    <property type="evidence" value="ECO:0007669"/>
    <property type="project" value="UniProtKB-SubCell"/>
</dbReference>
<dbReference type="InterPro" id="IPR000390">
    <property type="entry name" value="Small_drug/metabolite_transptr"/>
</dbReference>
<sequence length="128" mass="12912">MRKWLLLSTAILLEVTATLSLRGALDHPAFYVLVALGYVGSLTVLALVLRAGLALGVAYGIWGASGVALTAILAALFFGDPLTGVMGIGIALVIGGVLCVELGAQSARSAPPAQSAPSPRSRDEGAPS</sequence>
<evidence type="ECO:0000313" key="10">
    <source>
        <dbReference type="EMBL" id="QBJ93248.1"/>
    </source>
</evidence>
<keyword evidence="11" id="KW-1185">Reference proteome</keyword>
<organism evidence="10 11">
    <name type="scientific">Streptomyces seoulensis</name>
    <dbReference type="NCBI Taxonomy" id="73044"/>
    <lineage>
        <taxon>Bacteria</taxon>
        <taxon>Bacillati</taxon>
        <taxon>Actinomycetota</taxon>
        <taxon>Actinomycetes</taxon>
        <taxon>Kitasatosporales</taxon>
        <taxon>Streptomycetaceae</taxon>
        <taxon>Streptomyces</taxon>
    </lineage>
</organism>
<dbReference type="Proteomes" id="UP000292547">
    <property type="component" value="Chromosome"/>
</dbReference>
<keyword evidence="3" id="KW-1003">Cell membrane</keyword>
<dbReference type="InterPro" id="IPR045324">
    <property type="entry name" value="Small_multidrug_res"/>
</dbReference>
<dbReference type="SUPFAM" id="SSF103481">
    <property type="entry name" value="Multidrug resistance efflux transporter EmrE"/>
    <property type="match status" value="1"/>
</dbReference>
<dbReference type="Gene3D" id="1.10.3730.20">
    <property type="match status" value="1"/>
</dbReference>
<dbReference type="PANTHER" id="PTHR30561:SF1">
    <property type="entry name" value="MULTIDRUG TRANSPORTER EMRE"/>
    <property type="match status" value="1"/>
</dbReference>
<dbReference type="KEGG" id="sseo:D0Z67_25150"/>
<evidence type="ECO:0000256" key="5">
    <source>
        <dbReference type="ARBA" id="ARBA00022989"/>
    </source>
</evidence>
<dbReference type="InterPro" id="IPR037185">
    <property type="entry name" value="EmrE-like"/>
</dbReference>
<gene>
    <name evidence="10" type="ORF">D0Z67_25150</name>
</gene>
<evidence type="ECO:0000313" key="11">
    <source>
        <dbReference type="Proteomes" id="UP000292547"/>
    </source>
</evidence>
<dbReference type="Pfam" id="PF00893">
    <property type="entry name" value="Multi_Drug_Res"/>
    <property type="match status" value="1"/>
</dbReference>
<dbReference type="STRING" id="73044.GCA_000725795_03281"/>
<evidence type="ECO:0000256" key="3">
    <source>
        <dbReference type="ARBA" id="ARBA00022475"/>
    </source>
</evidence>
<name>A0A4P6U513_STRSO</name>
<dbReference type="GO" id="GO:0022857">
    <property type="term" value="F:transmembrane transporter activity"/>
    <property type="evidence" value="ECO:0007669"/>
    <property type="project" value="InterPro"/>
</dbReference>
<dbReference type="OrthoDB" id="21828at2"/>
<comment type="subcellular location">
    <subcellularLocation>
        <location evidence="1 7">Cell membrane</location>
        <topology evidence="1 7">Multi-pass membrane protein</topology>
    </subcellularLocation>
</comment>
<comment type="similarity">
    <text evidence="7">Belongs to the drug/metabolite transporter (DMT) superfamily. Small multidrug resistance (SMR) (TC 2.A.7.1) family.</text>
</comment>
<feature type="transmembrane region" description="Helical" evidence="9">
    <location>
        <begin position="56"/>
        <end position="78"/>
    </location>
</feature>
<protein>
    <submittedName>
        <fullName evidence="10">QacE family quaternary ammonium compound efflux SMR transporter</fullName>
    </submittedName>
</protein>
<feature type="compositionally biased region" description="Low complexity" evidence="8">
    <location>
        <begin position="107"/>
        <end position="119"/>
    </location>
</feature>
<evidence type="ECO:0000256" key="9">
    <source>
        <dbReference type="SAM" id="Phobius"/>
    </source>
</evidence>
<feature type="transmembrane region" description="Helical" evidence="9">
    <location>
        <begin position="30"/>
        <end position="49"/>
    </location>
</feature>
<evidence type="ECO:0000256" key="4">
    <source>
        <dbReference type="ARBA" id="ARBA00022692"/>
    </source>
</evidence>
<evidence type="ECO:0000256" key="8">
    <source>
        <dbReference type="SAM" id="MobiDB-lite"/>
    </source>
</evidence>
<dbReference type="GeneID" id="300102200"/>
<evidence type="ECO:0000256" key="2">
    <source>
        <dbReference type="ARBA" id="ARBA00022448"/>
    </source>
</evidence>
<proteinExistence type="inferred from homology"/>
<dbReference type="PANTHER" id="PTHR30561">
    <property type="entry name" value="SMR FAMILY PROTON-DEPENDENT DRUG EFFLUX TRANSPORTER SUGE"/>
    <property type="match status" value="1"/>
</dbReference>
<evidence type="ECO:0000256" key="1">
    <source>
        <dbReference type="ARBA" id="ARBA00004651"/>
    </source>
</evidence>
<evidence type="ECO:0000256" key="6">
    <source>
        <dbReference type="ARBA" id="ARBA00023136"/>
    </source>
</evidence>
<dbReference type="EMBL" id="CP032229">
    <property type="protein sequence ID" value="QBJ93248.1"/>
    <property type="molecule type" value="Genomic_DNA"/>
</dbReference>
<feature type="region of interest" description="Disordered" evidence="8">
    <location>
        <begin position="107"/>
        <end position="128"/>
    </location>
</feature>
<reference evidence="10 11" key="1">
    <citation type="submission" date="2018-08" db="EMBL/GenBank/DDBJ databases">
        <title>The complete genome sequence of Streptomyces seoulensis, a pioneer strain for nickel superoxide dismutase discovery.</title>
        <authorList>
            <person name="Shin J."/>
            <person name="Lee J.-S."/>
            <person name="Lee E.-J."/>
            <person name="Youn H.-D."/>
        </authorList>
    </citation>
    <scope>NUCLEOTIDE SEQUENCE [LARGE SCALE GENOMIC DNA]</scope>
    <source>
        <strain evidence="10 11">KCTC 9819</strain>
    </source>
</reference>
<feature type="transmembrane region" description="Helical" evidence="9">
    <location>
        <begin position="84"/>
        <end position="104"/>
    </location>
</feature>
<keyword evidence="5 9" id="KW-1133">Transmembrane helix</keyword>
<dbReference type="RefSeq" id="WP_051887734.1">
    <property type="nucleotide sequence ID" value="NZ_CP032229.1"/>
</dbReference>
<keyword evidence="4 7" id="KW-0812">Transmembrane</keyword>